<dbReference type="Proteomes" id="UP000663877">
    <property type="component" value="Unassembled WGS sequence"/>
</dbReference>
<keyword evidence="3" id="KW-1185">Reference proteome</keyword>
<evidence type="ECO:0000313" key="1">
    <source>
        <dbReference type="EMBL" id="CAF0853978.1"/>
    </source>
</evidence>
<proteinExistence type="predicted"/>
<protein>
    <submittedName>
        <fullName evidence="1">Uncharacterized protein</fullName>
    </submittedName>
</protein>
<dbReference type="EMBL" id="CAJNOM010003905">
    <property type="protein sequence ID" value="CAF1650588.1"/>
    <property type="molecule type" value="Genomic_DNA"/>
</dbReference>
<dbReference type="AlphaFoldDB" id="A0A813WLC8"/>
<dbReference type="EMBL" id="CAJNOI010000024">
    <property type="protein sequence ID" value="CAF0853978.1"/>
    <property type="molecule type" value="Genomic_DNA"/>
</dbReference>
<reference evidence="1" key="1">
    <citation type="submission" date="2021-02" db="EMBL/GenBank/DDBJ databases">
        <authorList>
            <person name="Nowell W R."/>
        </authorList>
    </citation>
    <scope>NUCLEOTIDE SEQUENCE</scope>
</reference>
<evidence type="ECO:0000313" key="4">
    <source>
        <dbReference type="Proteomes" id="UP000663877"/>
    </source>
</evidence>
<dbReference type="OrthoDB" id="10019190at2759"/>
<sequence>MKVKVAFMNLSYLIFLNEQTPQPIKLIQQLLYNTSLIQDDHFMNFSGSNCLKYLLLIVQRTDQYFKENNSISSTLMMDIQHWIIQTIRKSKKSLHQEITYLLKLINPPSFHLLLPVKQFIFNELANILLENNQQNTDFWDRISLLSIIIKCIDNDNLENYQLPYHSSAIADDNADHIIIDLFFFYLRRLANNAIIQPALINKILLSRLSKINNANRIPIAEKIFNQLKEFFILQTTALLLCQTNLDQHDQQTINHILTAVINQYLRIEVPVIQLSNYVQFFCSIITTKQS</sequence>
<evidence type="ECO:0000313" key="3">
    <source>
        <dbReference type="Proteomes" id="UP000663832"/>
    </source>
</evidence>
<dbReference type="Proteomes" id="UP000663832">
    <property type="component" value="Unassembled WGS sequence"/>
</dbReference>
<organism evidence="1 4">
    <name type="scientific">Adineta steineri</name>
    <dbReference type="NCBI Taxonomy" id="433720"/>
    <lineage>
        <taxon>Eukaryota</taxon>
        <taxon>Metazoa</taxon>
        <taxon>Spiralia</taxon>
        <taxon>Gnathifera</taxon>
        <taxon>Rotifera</taxon>
        <taxon>Eurotatoria</taxon>
        <taxon>Bdelloidea</taxon>
        <taxon>Adinetida</taxon>
        <taxon>Adinetidae</taxon>
        <taxon>Adineta</taxon>
    </lineage>
</organism>
<gene>
    <name evidence="1" type="ORF">BJG266_LOCUS8004</name>
    <name evidence="2" type="ORF">QVE165_LOCUS61300</name>
</gene>
<accession>A0A813WLC8</accession>
<evidence type="ECO:0000313" key="2">
    <source>
        <dbReference type="EMBL" id="CAF1650588.1"/>
    </source>
</evidence>
<comment type="caution">
    <text evidence="1">The sequence shown here is derived from an EMBL/GenBank/DDBJ whole genome shotgun (WGS) entry which is preliminary data.</text>
</comment>
<name>A0A813WLC8_9BILA</name>